<organism evidence="4 5">
    <name type="scientific">Streptomyces spectabilis</name>
    <dbReference type="NCBI Taxonomy" id="68270"/>
    <lineage>
        <taxon>Bacteria</taxon>
        <taxon>Bacillati</taxon>
        <taxon>Actinomycetota</taxon>
        <taxon>Actinomycetes</taxon>
        <taxon>Kitasatosporales</taxon>
        <taxon>Streptomycetaceae</taxon>
        <taxon>Streptomyces</taxon>
    </lineage>
</organism>
<evidence type="ECO:0000313" key="5">
    <source>
        <dbReference type="Proteomes" id="UP000326505"/>
    </source>
</evidence>
<dbReference type="EMBL" id="JACHJD010000025">
    <property type="protein sequence ID" value="MBB5109243.1"/>
    <property type="molecule type" value="Genomic_DNA"/>
</dbReference>
<dbReference type="AlphaFoldDB" id="A0A5P2XEL2"/>
<dbReference type="Pfam" id="PF14016">
    <property type="entry name" value="DUF4232"/>
    <property type="match status" value="1"/>
</dbReference>
<evidence type="ECO:0000313" key="4">
    <source>
        <dbReference type="EMBL" id="QEV62921.1"/>
    </source>
</evidence>
<sequence length="246" mass="24754">MSRISPGRAAVLGAAVAALFVAGCGRQDEHGGDGRGRGGGAGAGVPSPLATAGTPGPDSTPRYGGEPYAPPQPSRDCTGRTGTLLEPGPVDSAMGLRAMTVWLTHCGSGTYRLDGYPTLQVLDGDGTAFDVRSLRGAEPITTGVRDPGPHPVTLRHGESATAGVVWRNTYADTTEDPVNGTRLRVLPAPGRPAGTVAPDGGIDLGSTGRIGATAWRKAPASESGQPRPAQPGAERPTAPAPSTPAS</sequence>
<dbReference type="Proteomes" id="UP000549009">
    <property type="component" value="Unassembled WGS sequence"/>
</dbReference>
<protein>
    <submittedName>
        <fullName evidence="4">DUF4232 domain-containing protein</fullName>
    </submittedName>
</protein>
<dbReference type="OrthoDB" id="3827416at2"/>
<dbReference type="InterPro" id="IPR025326">
    <property type="entry name" value="DUF4232"/>
</dbReference>
<reference evidence="3 6" key="2">
    <citation type="submission" date="2020-08" db="EMBL/GenBank/DDBJ databases">
        <title>Genomic Encyclopedia of Type Strains, Phase III (KMG-III): the genomes of soil and plant-associated and newly described type strains.</title>
        <authorList>
            <person name="Whitman W."/>
        </authorList>
    </citation>
    <scope>NUCLEOTIDE SEQUENCE [LARGE SCALE GENOMIC DNA]</scope>
    <source>
        <strain evidence="3 6">CECT 3146</strain>
    </source>
</reference>
<name>A0A5P2XEL2_STRST</name>
<dbReference type="RefSeq" id="WP_150513786.1">
    <property type="nucleotide sequence ID" value="NZ_BMSQ01000002.1"/>
</dbReference>
<keyword evidence="6" id="KW-1185">Reference proteome</keyword>
<evidence type="ECO:0000259" key="2">
    <source>
        <dbReference type="Pfam" id="PF14016"/>
    </source>
</evidence>
<proteinExistence type="predicted"/>
<feature type="domain" description="DUF4232" evidence="2">
    <location>
        <begin position="90"/>
        <end position="215"/>
    </location>
</feature>
<feature type="region of interest" description="Disordered" evidence="1">
    <location>
        <begin position="29"/>
        <end position="89"/>
    </location>
</feature>
<reference evidence="4 5" key="1">
    <citation type="submission" date="2017-09" db="EMBL/GenBank/DDBJ databases">
        <authorList>
            <person name="Lee N."/>
            <person name="Cho B.-K."/>
        </authorList>
    </citation>
    <scope>NUCLEOTIDE SEQUENCE [LARGE SCALE GENOMIC DNA]</scope>
    <source>
        <strain evidence="4 5">ATCC 27465</strain>
    </source>
</reference>
<dbReference type="PROSITE" id="PS51257">
    <property type="entry name" value="PROKAR_LIPOPROTEIN"/>
    <property type="match status" value="1"/>
</dbReference>
<feature type="region of interest" description="Disordered" evidence="1">
    <location>
        <begin position="187"/>
        <end position="246"/>
    </location>
</feature>
<evidence type="ECO:0000313" key="6">
    <source>
        <dbReference type="Proteomes" id="UP000549009"/>
    </source>
</evidence>
<dbReference type="Proteomes" id="UP000326505">
    <property type="component" value="Chromosome"/>
</dbReference>
<accession>A0A5P2XEL2</accession>
<dbReference type="KEGG" id="sspb:CP982_32920"/>
<gene>
    <name evidence="4" type="ORF">CP982_32920</name>
    <name evidence="3" type="ORF">FHS40_008371</name>
</gene>
<dbReference type="EMBL" id="CP023690">
    <property type="protein sequence ID" value="QEV62921.1"/>
    <property type="molecule type" value="Genomic_DNA"/>
</dbReference>
<evidence type="ECO:0000256" key="1">
    <source>
        <dbReference type="SAM" id="MobiDB-lite"/>
    </source>
</evidence>
<evidence type="ECO:0000313" key="3">
    <source>
        <dbReference type="EMBL" id="MBB5109243.1"/>
    </source>
</evidence>